<proteinExistence type="predicted"/>
<feature type="region of interest" description="Disordered" evidence="1">
    <location>
        <begin position="1"/>
        <end position="20"/>
    </location>
</feature>
<reference evidence="2" key="1">
    <citation type="submission" date="2014-11" db="EMBL/GenBank/DDBJ databases">
        <authorList>
            <person name="Otto D Thomas"/>
            <person name="Naeem Raeece"/>
        </authorList>
    </citation>
    <scope>NUCLEOTIDE SEQUENCE</scope>
</reference>
<protein>
    <submittedName>
        <fullName evidence="2">Uncharacterized protein</fullName>
    </submittedName>
</protein>
<accession>A0A0G4FYB2</accession>
<gene>
    <name evidence="2" type="ORF">Cvel_19378</name>
</gene>
<dbReference type="AlphaFoldDB" id="A0A0G4FYB2"/>
<dbReference type="EMBL" id="CDMZ01000735">
    <property type="protein sequence ID" value="CEM20426.1"/>
    <property type="molecule type" value="Genomic_DNA"/>
</dbReference>
<evidence type="ECO:0000313" key="2">
    <source>
        <dbReference type="EMBL" id="CEM20426.1"/>
    </source>
</evidence>
<evidence type="ECO:0000256" key="1">
    <source>
        <dbReference type="SAM" id="MobiDB-lite"/>
    </source>
</evidence>
<organism evidence="2">
    <name type="scientific">Chromera velia CCMP2878</name>
    <dbReference type="NCBI Taxonomy" id="1169474"/>
    <lineage>
        <taxon>Eukaryota</taxon>
        <taxon>Sar</taxon>
        <taxon>Alveolata</taxon>
        <taxon>Colpodellida</taxon>
        <taxon>Chromeraceae</taxon>
        <taxon>Chromera</taxon>
    </lineage>
</organism>
<dbReference type="VEuPathDB" id="CryptoDB:Cvel_19378"/>
<name>A0A0G4FYB2_9ALVE</name>
<sequence length="314" mass="33563">MQKNSVSSSPSPPSDHSSSANLSAAAIESDVLLNTGLFPSYAAYIFNGAFVNIGDTPKLFGLQCTQDALWSVFNNRWVLAPSPSSSCPPTSALPTCPPWTHTGLQKAQAVEWLKSLLVHLLMPHRQNMQTARQGCRATQPLNATNFFRTVDHLILSEHLKWPPHWVTEVLQQVLEHGHVETRLALPPQHNPPTPPSLLPSGRTVKVGVRPFVEEVRTLCAVFGDTWENRWGGQAAANPYAGLVGLAILRAKAGKGGNGGEAGALAGLASLFGGRGPAGGMAEMLSHGPPLDILEQVSAGKVIHLMKTGRFLFAS</sequence>
<dbReference type="PhylomeDB" id="A0A0G4FYB2"/>